<dbReference type="InterPro" id="IPR029058">
    <property type="entry name" value="AB_hydrolase_fold"/>
</dbReference>
<protein>
    <recommendedName>
        <fullName evidence="4">DUF2974 domain-containing protein</fullName>
    </recommendedName>
</protein>
<dbReference type="OrthoDB" id="7420899at2"/>
<dbReference type="Proteomes" id="UP000283003">
    <property type="component" value="Unassembled WGS sequence"/>
</dbReference>
<dbReference type="SUPFAM" id="SSF53474">
    <property type="entry name" value="alpha/beta-Hydrolases"/>
    <property type="match status" value="1"/>
</dbReference>
<feature type="region of interest" description="Disordered" evidence="1">
    <location>
        <begin position="272"/>
        <end position="292"/>
    </location>
</feature>
<evidence type="ECO:0000313" key="2">
    <source>
        <dbReference type="EMBL" id="RVQ69528.1"/>
    </source>
</evidence>
<comment type="caution">
    <text evidence="2">The sequence shown here is derived from an EMBL/GenBank/DDBJ whole genome shotgun (WGS) entry which is preliminary data.</text>
</comment>
<proteinExistence type="predicted"/>
<keyword evidence="3" id="KW-1185">Reference proteome</keyword>
<reference evidence="2 3" key="1">
    <citation type="submission" date="2018-12" db="EMBL/GenBank/DDBJ databases">
        <title>Croceicoccus ponticola sp. nov., a lipolytic bacterium isolated from seawater.</title>
        <authorList>
            <person name="Yoon J.-H."/>
        </authorList>
    </citation>
    <scope>NUCLEOTIDE SEQUENCE [LARGE SCALE GENOMIC DNA]</scope>
    <source>
        <strain evidence="2 3">GM-16</strain>
    </source>
</reference>
<dbReference type="EMBL" id="RXOL01000001">
    <property type="protein sequence ID" value="RVQ69528.1"/>
    <property type="molecule type" value="Genomic_DNA"/>
</dbReference>
<gene>
    <name evidence="2" type="ORF">EKN06_05000</name>
</gene>
<accession>A0A437H1L4</accession>
<dbReference type="AlphaFoldDB" id="A0A437H1L4"/>
<evidence type="ECO:0000256" key="1">
    <source>
        <dbReference type="SAM" id="MobiDB-lite"/>
    </source>
</evidence>
<organism evidence="2 3">
    <name type="scientific">Croceicoccus ponticola</name>
    <dbReference type="NCBI Taxonomy" id="2217664"/>
    <lineage>
        <taxon>Bacteria</taxon>
        <taxon>Pseudomonadati</taxon>
        <taxon>Pseudomonadota</taxon>
        <taxon>Alphaproteobacteria</taxon>
        <taxon>Sphingomonadales</taxon>
        <taxon>Erythrobacteraceae</taxon>
        <taxon>Croceicoccus</taxon>
    </lineage>
</organism>
<sequence>MALPILFAAALVGGCAHDVTRLPHDCGGPGGWCPQSRAVAAETWEYAQLAQNAYWQEAEQSDAYLDRAYVLRPELKERYATVDDRYGYAYSLFDRFDDAGRLSEVVLVYRGTEGPKDWWHGTLLGRQGPRGLETYRLVRKGLDDAGYATVPIAIAGHSLGGRITDHVMKTLEAEDGQGPPTLSSYLFNPNASGTALAKPDDWSGPVHIAVTESGEIAAWVRALSSDAAWDGYVIDCQTTIDPVAKHYMRRLADCLTWVAAIDDDAAAISARRNEIDPPRTTGGEGAAVNSAP</sequence>
<dbReference type="RefSeq" id="WP_127611716.1">
    <property type="nucleotide sequence ID" value="NZ_RXOL01000001.1"/>
</dbReference>
<evidence type="ECO:0000313" key="3">
    <source>
        <dbReference type="Proteomes" id="UP000283003"/>
    </source>
</evidence>
<evidence type="ECO:0008006" key="4">
    <source>
        <dbReference type="Google" id="ProtNLM"/>
    </source>
</evidence>
<name>A0A437H1L4_9SPHN</name>